<dbReference type="AlphaFoldDB" id="A0AAJ1IGR8"/>
<evidence type="ECO:0000313" key="1">
    <source>
        <dbReference type="EMBL" id="MDC7225936.1"/>
    </source>
</evidence>
<proteinExistence type="predicted"/>
<organism evidence="1 2">
    <name type="scientific">Candidatus Thalassospirochaeta sargassi</name>
    <dbReference type="NCBI Taxonomy" id="3119039"/>
    <lineage>
        <taxon>Bacteria</taxon>
        <taxon>Pseudomonadati</taxon>
        <taxon>Spirochaetota</taxon>
        <taxon>Spirochaetia</taxon>
        <taxon>Spirochaetales</taxon>
        <taxon>Spirochaetaceae</taxon>
        <taxon>Candidatus Thalassospirochaeta</taxon>
    </lineage>
</organism>
<gene>
    <name evidence="1" type="ORF">PQJ61_04130</name>
</gene>
<name>A0AAJ1IGR8_9SPIO</name>
<evidence type="ECO:0000313" key="2">
    <source>
        <dbReference type="Proteomes" id="UP001221217"/>
    </source>
</evidence>
<comment type="caution">
    <text evidence="1">The sequence shown here is derived from an EMBL/GenBank/DDBJ whole genome shotgun (WGS) entry which is preliminary data.</text>
</comment>
<dbReference type="EMBL" id="JAQQAL010000010">
    <property type="protein sequence ID" value="MDC7225936.1"/>
    <property type="molecule type" value="Genomic_DNA"/>
</dbReference>
<sequence>MQKIEIPKLYKQYFIDKSDERKELFKKINDLYKPQNCIYPGSFVHISPSFYIRKMTYIDADKRISSFFNNEAVLDYIKLNKIYDGPPSINAFQADYTSNLPINESAFDIMFSFYAGFISQSCKKYLKDMGLLVCNNSHGDASIAYTDQDYELIAVVKRYGDKFNITDKDLDDYFIKKDGTAIDIEKVLNEMRGENFIKKGYAYIFKITKIPE</sequence>
<dbReference type="Proteomes" id="UP001221217">
    <property type="component" value="Unassembled WGS sequence"/>
</dbReference>
<reference evidence="1 2" key="1">
    <citation type="submission" date="2022-12" db="EMBL/GenBank/DDBJ databases">
        <title>Metagenome assembled genome from gulf of manar.</title>
        <authorList>
            <person name="Kohli P."/>
            <person name="Pk S."/>
            <person name="Venkata Ramana C."/>
            <person name="Sasikala C."/>
        </authorList>
    </citation>
    <scope>NUCLEOTIDE SEQUENCE [LARGE SCALE GENOMIC DNA]</scope>
    <source>
        <strain evidence="1">JB008</strain>
    </source>
</reference>
<protein>
    <submittedName>
        <fullName evidence="1">Uncharacterized protein</fullName>
    </submittedName>
</protein>
<accession>A0AAJ1IGR8</accession>